<reference evidence="2 3" key="1">
    <citation type="submission" date="2019-03" db="EMBL/GenBank/DDBJ databases">
        <title>Single cell metagenomics reveals metabolic interactions within the superorganism composed of flagellate Streblomastix strix and complex community of Bacteroidetes bacteria on its surface.</title>
        <authorList>
            <person name="Treitli S.C."/>
            <person name="Kolisko M."/>
            <person name="Husnik F."/>
            <person name="Keeling P."/>
            <person name="Hampl V."/>
        </authorList>
    </citation>
    <scope>NUCLEOTIDE SEQUENCE [LARGE SCALE GENOMIC DNA]</scope>
    <source>
        <strain evidence="2">ST1C</strain>
    </source>
</reference>
<sequence length="242" mass="27293">MYLILIPIASSKVDIWALGCIIYNLIELCYPFPLDVPVVYAQSITSNPPRPFKLTKDESLKKLVFLKLEKYPQTRISANKILQHPQGPGHPKQSAPKIPSNQYDTLKYIQDVENLSIPDFSNQMMLLKQQLVCKSPQDRHQLVYQIIIPKLAAMFTQVVNQGMPVQIQRAAQGVGQIPPEVQQKIDQNKFLSVVCASRIPLCEALAWAVKDDSEAASELVRGGDFFSSLQIMLITYFLLLKP</sequence>
<organism evidence="2 3">
    <name type="scientific">Streblomastix strix</name>
    <dbReference type="NCBI Taxonomy" id="222440"/>
    <lineage>
        <taxon>Eukaryota</taxon>
        <taxon>Metamonada</taxon>
        <taxon>Preaxostyla</taxon>
        <taxon>Oxymonadida</taxon>
        <taxon>Streblomastigidae</taxon>
        <taxon>Streblomastix</taxon>
    </lineage>
</organism>
<proteinExistence type="predicted"/>
<protein>
    <recommendedName>
        <fullName evidence="1">Protein kinase domain-containing protein</fullName>
    </recommendedName>
</protein>
<dbReference type="Pfam" id="PF00069">
    <property type="entry name" value="Pkinase"/>
    <property type="match status" value="1"/>
</dbReference>
<dbReference type="EMBL" id="SNRW01011952">
    <property type="protein sequence ID" value="KAA6374475.1"/>
    <property type="molecule type" value="Genomic_DNA"/>
</dbReference>
<dbReference type="AlphaFoldDB" id="A0A5J4UXL5"/>
<dbReference type="PROSITE" id="PS50011">
    <property type="entry name" value="PROTEIN_KINASE_DOM"/>
    <property type="match status" value="1"/>
</dbReference>
<dbReference type="SUPFAM" id="SSF56112">
    <property type="entry name" value="Protein kinase-like (PK-like)"/>
    <property type="match status" value="1"/>
</dbReference>
<dbReference type="Proteomes" id="UP000324800">
    <property type="component" value="Unassembled WGS sequence"/>
</dbReference>
<evidence type="ECO:0000259" key="1">
    <source>
        <dbReference type="PROSITE" id="PS50011"/>
    </source>
</evidence>
<dbReference type="GO" id="GO:0004672">
    <property type="term" value="F:protein kinase activity"/>
    <property type="evidence" value="ECO:0007669"/>
    <property type="project" value="InterPro"/>
</dbReference>
<evidence type="ECO:0000313" key="2">
    <source>
        <dbReference type="EMBL" id="KAA6374475.1"/>
    </source>
</evidence>
<gene>
    <name evidence="2" type="ORF">EZS28_029997</name>
</gene>
<feature type="domain" description="Protein kinase" evidence="1">
    <location>
        <begin position="1"/>
        <end position="87"/>
    </location>
</feature>
<name>A0A5J4UXL5_9EUKA</name>
<comment type="caution">
    <text evidence="2">The sequence shown here is derived from an EMBL/GenBank/DDBJ whole genome shotgun (WGS) entry which is preliminary data.</text>
</comment>
<dbReference type="InterPro" id="IPR011009">
    <property type="entry name" value="Kinase-like_dom_sf"/>
</dbReference>
<accession>A0A5J4UXL5</accession>
<dbReference type="GO" id="GO:0005524">
    <property type="term" value="F:ATP binding"/>
    <property type="evidence" value="ECO:0007669"/>
    <property type="project" value="InterPro"/>
</dbReference>
<dbReference type="InterPro" id="IPR000719">
    <property type="entry name" value="Prot_kinase_dom"/>
</dbReference>
<evidence type="ECO:0000313" key="3">
    <source>
        <dbReference type="Proteomes" id="UP000324800"/>
    </source>
</evidence>
<dbReference type="Gene3D" id="1.10.510.10">
    <property type="entry name" value="Transferase(Phosphotransferase) domain 1"/>
    <property type="match status" value="1"/>
</dbReference>